<organism evidence="4 5">
    <name type="scientific">Halobacillus shinanisalinarum</name>
    <dbReference type="NCBI Taxonomy" id="2932258"/>
    <lineage>
        <taxon>Bacteria</taxon>
        <taxon>Bacillati</taxon>
        <taxon>Bacillota</taxon>
        <taxon>Bacilli</taxon>
        <taxon>Bacillales</taxon>
        <taxon>Bacillaceae</taxon>
        <taxon>Halobacillus</taxon>
    </lineage>
</organism>
<evidence type="ECO:0000313" key="5">
    <source>
        <dbReference type="Proteomes" id="UP000831880"/>
    </source>
</evidence>
<keyword evidence="5" id="KW-1185">Reference proteome</keyword>
<dbReference type="Proteomes" id="UP000831880">
    <property type="component" value="Chromosome"/>
</dbReference>
<dbReference type="Gene3D" id="3.50.50.60">
    <property type="entry name" value="FAD/NAD(P)-binding domain"/>
    <property type="match status" value="1"/>
</dbReference>
<dbReference type="RefSeq" id="WP_244755058.1">
    <property type="nucleotide sequence ID" value="NZ_CP095074.1"/>
</dbReference>
<dbReference type="Gene3D" id="3.90.660.10">
    <property type="match status" value="1"/>
</dbReference>
<dbReference type="InterPro" id="IPR036188">
    <property type="entry name" value="FAD/NAD-bd_sf"/>
</dbReference>
<protein>
    <submittedName>
        <fullName evidence="4">FAD-dependent oxidoreductase</fullName>
    </submittedName>
</protein>
<dbReference type="InterPro" id="IPR001613">
    <property type="entry name" value="Flavin_amine_oxidase"/>
</dbReference>
<evidence type="ECO:0000256" key="2">
    <source>
        <dbReference type="ARBA" id="ARBA00023002"/>
    </source>
</evidence>
<comment type="cofactor">
    <cofactor evidence="1">
        <name>FAD</name>
        <dbReference type="ChEBI" id="CHEBI:57692"/>
    </cofactor>
</comment>
<evidence type="ECO:0000313" key="4">
    <source>
        <dbReference type="EMBL" id="UOQ95205.1"/>
    </source>
</evidence>
<evidence type="ECO:0000256" key="1">
    <source>
        <dbReference type="ARBA" id="ARBA00001974"/>
    </source>
</evidence>
<keyword evidence="2" id="KW-0560">Oxidoreductase</keyword>
<gene>
    <name evidence="4" type="ORF">MUO14_09900</name>
</gene>
<accession>A0ABY4H530</accession>
<dbReference type="PANTHER" id="PTHR16128">
    <property type="entry name" value="FAD/NAD(P)-BINDING OXIDOREDUCTASE FAMILY PROTEIN"/>
    <property type="match status" value="1"/>
</dbReference>
<proteinExistence type="predicted"/>
<dbReference type="PANTHER" id="PTHR16128:SF5">
    <property type="entry name" value="FAD_NAD(P)-BINDING OXIDOREDUCTASE FAMILY PROTEIN"/>
    <property type="match status" value="1"/>
</dbReference>
<reference evidence="4 5" key="1">
    <citation type="submission" date="2022-04" db="EMBL/GenBank/DDBJ databases">
        <title>Halobacillus sp. isolated from saltern.</title>
        <authorList>
            <person name="Won M."/>
            <person name="Lee C.-M."/>
            <person name="Woen H.-Y."/>
            <person name="Kwon S.-W."/>
        </authorList>
    </citation>
    <scope>NUCLEOTIDE SEQUENCE [LARGE SCALE GENOMIC DNA]</scope>
    <source>
        <strain evidence="4 5">SSTM10-2</strain>
    </source>
</reference>
<dbReference type="EMBL" id="CP095074">
    <property type="protein sequence ID" value="UOQ95205.1"/>
    <property type="molecule type" value="Genomic_DNA"/>
</dbReference>
<dbReference type="Pfam" id="PF13450">
    <property type="entry name" value="NAD_binding_8"/>
    <property type="match status" value="1"/>
</dbReference>
<dbReference type="Pfam" id="PF01593">
    <property type="entry name" value="Amino_oxidase"/>
    <property type="match status" value="1"/>
</dbReference>
<feature type="domain" description="Amine oxidase" evidence="3">
    <location>
        <begin position="93"/>
        <end position="315"/>
    </location>
</feature>
<sequence>MHRYDVVIIGAGLSGIIAAQKLKQSNYRVLLLEKGPRVGGRLATKKYSKGKADYGAQFFTVRSDELNQEVQGWLAKGWVKQWFGENYPRYTSIDGMQEFSRRLAVNLPLFLSRNVSYINDQGSHFLLGDEEGKVYESERVICTMPAPQTLSLLANSSLCIEQSAQGALRMLTYEPTYVGLFQFDRPIVFPKNGHMNKKLLSGVERIVDHQKKGISSEVIVSVYMTADWSVNHDGEKDILELMREKTASYLDFHALVSQQLETWRYAQSADTHPHPFLQLDKEARIFAAGDAFLRADDQTGRTRFESAFLSGYDIASHLRN</sequence>
<dbReference type="SUPFAM" id="SSF51905">
    <property type="entry name" value="FAD/NAD(P)-binding domain"/>
    <property type="match status" value="1"/>
</dbReference>
<evidence type="ECO:0000259" key="3">
    <source>
        <dbReference type="Pfam" id="PF01593"/>
    </source>
</evidence>
<dbReference type="InterPro" id="IPR002937">
    <property type="entry name" value="Amino_oxidase"/>
</dbReference>
<dbReference type="PRINTS" id="PR00757">
    <property type="entry name" value="AMINEOXDASEF"/>
</dbReference>
<name>A0ABY4H530_9BACI</name>